<dbReference type="AlphaFoldDB" id="A0A3B0V7U7"/>
<name>A0A3B0V7U7_9ZZZZ</name>
<keyword evidence="16" id="KW-0865">Zymogen</keyword>
<organism evidence="22">
    <name type="scientific">hydrothermal vent metagenome</name>
    <dbReference type="NCBI Taxonomy" id="652676"/>
    <lineage>
        <taxon>unclassified sequences</taxon>
        <taxon>metagenomes</taxon>
        <taxon>ecological metagenomes</taxon>
    </lineage>
</organism>
<evidence type="ECO:0000256" key="5">
    <source>
        <dbReference type="ARBA" id="ARBA00014116"/>
    </source>
</evidence>
<keyword evidence="17" id="KW-0325">Glycoprotein</keyword>
<dbReference type="Gene3D" id="3.40.630.10">
    <property type="entry name" value="Zn peptidases"/>
    <property type="match status" value="1"/>
</dbReference>
<dbReference type="Pfam" id="PF04389">
    <property type="entry name" value="Peptidase_M28"/>
    <property type="match status" value="1"/>
</dbReference>
<dbReference type="InterPro" id="IPR007484">
    <property type="entry name" value="Peptidase_M28"/>
</dbReference>
<evidence type="ECO:0000256" key="10">
    <source>
        <dbReference type="ARBA" id="ARBA00022729"/>
    </source>
</evidence>
<evidence type="ECO:0000256" key="9">
    <source>
        <dbReference type="ARBA" id="ARBA00022723"/>
    </source>
</evidence>
<proteinExistence type="predicted"/>
<keyword evidence="14" id="KW-0333">Golgi apparatus</keyword>
<keyword evidence="15" id="KW-0482">Metalloprotease</keyword>
<evidence type="ECO:0000256" key="6">
    <source>
        <dbReference type="ARBA" id="ARBA00022525"/>
    </source>
</evidence>
<keyword evidence="11" id="KW-0378">Hydrolase</keyword>
<keyword evidence="6" id="KW-0964">Secreted</keyword>
<evidence type="ECO:0000256" key="1">
    <source>
        <dbReference type="ARBA" id="ARBA00004240"/>
    </source>
</evidence>
<evidence type="ECO:0000256" key="20">
    <source>
        <dbReference type="ARBA" id="ARBA00033328"/>
    </source>
</evidence>
<keyword evidence="9" id="KW-0479">Metal-binding</keyword>
<dbReference type="GO" id="GO:0005783">
    <property type="term" value="C:endoplasmic reticulum"/>
    <property type="evidence" value="ECO:0007669"/>
    <property type="project" value="UniProtKB-SubCell"/>
</dbReference>
<dbReference type="GO" id="GO:0005794">
    <property type="term" value="C:Golgi apparatus"/>
    <property type="evidence" value="ECO:0007669"/>
    <property type="project" value="UniProtKB-SubCell"/>
</dbReference>
<dbReference type="PANTHER" id="PTHR12053:SF3">
    <property type="entry name" value="CARBOXYPEPTIDASE Q"/>
    <property type="match status" value="1"/>
</dbReference>
<keyword evidence="12" id="KW-0256">Endoplasmic reticulum</keyword>
<evidence type="ECO:0000256" key="19">
    <source>
        <dbReference type="ARBA" id="ARBA00025833"/>
    </source>
</evidence>
<dbReference type="GO" id="GO:0006508">
    <property type="term" value="P:proteolysis"/>
    <property type="evidence" value="ECO:0007669"/>
    <property type="project" value="UniProtKB-KW"/>
</dbReference>
<dbReference type="GO" id="GO:0004180">
    <property type="term" value="F:carboxypeptidase activity"/>
    <property type="evidence" value="ECO:0007669"/>
    <property type="project" value="UniProtKB-KW"/>
</dbReference>
<evidence type="ECO:0000256" key="13">
    <source>
        <dbReference type="ARBA" id="ARBA00022833"/>
    </source>
</evidence>
<keyword evidence="22" id="KW-0031">Aminopeptidase</keyword>
<dbReference type="GO" id="GO:0005764">
    <property type="term" value="C:lysosome"/>
    <property type="evidence" value="ECO:0007669"/>
    <property type="project" value="UniProtKB-SubCell"/>
</dbReference>
<gene>
    <name evidence="22" type="ORF">MNBD_GAMMA01-811</name>
</gene>
<evidence type="ECO:0000256" key="7">
    <source>
        <dbReference type="ARBA" id="ARBA00022645"/>
    </source>
</evidence>
<evidence type="ECO:0000256" key="8">
    <source>
        <dbReference type="ARBA" id="ARBA00022670"/>
    </source>
</evidence>
<keyword evidence="13" id="KW-0862">Zinc</keyword>
<sequence>MLKTILMLLCFIVAIPATNAELSVDFLQQVATLRDKALNDDTAYKITESLTTEVGARFGGSVNDAKAVAWAVAKFNQLGFDKVYTQPVTFPKWVRGVETAAVISPYPHELKITALGGSYPTPKNGLQGEIIHFKTIEDLEAADAALIKGKITFISNRMERTKTGKGYGVANAGRYKSAYITAQKGGIGAIIRSIGTDNHRNPHTGGMKTVEKNTETGKFRLLKANELVPAAAISNPDADLLVNILKRNKPVIIKYTLGSYWDGEYTSQNVIGEITGRTKPDEVVVIGGHLDSWDLGTGAVDDASGCAITMAAAKLIKDAGMQPYRTIRVVLWANEELGLHGARAYAKAHINVMNQHIIGAESDFGAAPVYAFGSRVSAESLPVVAQMAELLQPLGIEYINNNGRSGADISPLKKLGMATMGLYQDGTNYFDLHHTADDTLDKIVPAEIAQNVAAWVVFVAIAAEYTGNFGFDLE</sequence>
<evidence type="ECO:0000256" key="11">
    <source>
        <dbReference type="ARBA" id="ARBA00022801"/>
    </source>
</evidence>
<keyword evidence="7" id="KW-0121">Carboxypeptidase</keyword>
<evidence type="ECO:0000256" key="3">
    <source>
        <dbReference type="ARBA" id="ARBA00004555"/>
    </source>
</evidence>
<keyword evidence="8" id="KW-0645">Protease</keyword>
<keyword evidence="18" id="KW-0458">Lysosome</keyword>
<keyword evidence="10" id="KW-0732">Signal</keyword>
<evidence type="ECO:0000256" key="12">
    <source>
        <dbReference type="ARBA" id="ARBA00022824"/>
    </source>
</evidence>
<dbReference type="SUPFAM" id="SSF53187">
    <property type="entry name" value="Zn-dependent exopeptidases"/>
    <property type="match status" value="1"/>
</dbReference>
<evidence type="ECO:0000313" key="22">
    <source>
        <dbReference type="EMBL" id="VAW36383.1"/>
    </source>
</evidence>
<feature type="domain" description="Peptidase M28" evidence="21">
    <location>
        <begin position="269"/>
        <end position="456"/>
    </location>
</feature>
<comment type="subcellular location">
    <subcellularLocation>
        <location evidence="1">Endoplasmic reticulum</location>
    </subcellularLocation>
    <subcellularLocation>
        <location evidence="3">Golgi apparatus</location>
    </subcellularLocation>
    <subcellularLocation>
        <location evidence="2">Lysosome</location>
    </subcellularLocation>
    <subcellularLocation>
        <location evidence="4">Secreted</location>
    </subcellularLocation>
</comment>
<evidence type="ECO:0000256" key="18">
    <source>
        <dbReference type="ARBA" id="ARBA00023228"/>
    </source>
</evidence>
<dbReference type="InterPro" id="IPR039866">
    <property type="entry name" value="CPQ"/>
</dbReference>
<evidence type="ECO:0000256" key="16">
    <source>
        <dbReference type="ARBA" id="ARBA00023145"/>
    </source>
</evidence>
<accession>A0A3B0V7U7</accession>
<dbReference type="GO" id="GO:0070573">
    <property type="term" value="F:metallodipeptidase activity"/>
    <property type="evidence" value="ECO:0007669"/>
    <property type="project" value="InterPro"/>
</dbReference>
<evidence type="ECO:0000256" key="14">
    <source>
        <dbReference type="ARBA" id="ARBA00023034"/>
    </source>
</evidence>
<dbReference type="GO" id="GO:0005576">
    <property type="term" value="C:extracellular region"/>
    <property type="evidence" value="ECO:0007669"/>
    <property type="project" value="UniProtKB-SubCell"/>
</dbReference>
<protein>
    <recommendedName>
        <fullName evidence="5">Carboxypeptidase Q</fullName>
    </recommendedName>
    <alternativeName>
        <fullName evidence="20">Plasma glutamate carboxypeptidase</fullName>
    </alternativeName>
</protein>
<dbReference type="PANTHER" id="PTHR12053">
    <property type="entry name" value="PROTEASE FAMILY M28 PLASMA GLUTAMATE CARBOXYPEPTIDASE-RELATED"/>
    <property type="match status" value="1"/>
</dbReference>
<dbReference type="GO" id="GO:0046872">
    <property type="term" value="F:metal ion binding"/>
    <property type="evidence" value="ECO:0007669"/>
    <property type="project" value="UniProtKB-KW"/>
</dbReference>
<dbReference type="EMBL" id="UOEW01000143">
    <property type="protein sequence ID" value="VAW36383.1"/>
    <property type="molecule type" value="Genomic_DNA"/>
</dbReference>
<dbReference type="GO" id="GO:0004177">
    <property type="term" value="F:aminopeptidase activity"/>
    <property type="evidence" value="ECO:0007669"/>
    <property type="project" value="UniProtKB-KW"/>
</dbReference>
<dbReference type="Gene3D" id="3.50.30.30">
    <property type="match status" value="1"/>
</dbReference>
<evidence type="ECO:0000256" key="4">
    <source>
        <dbReference type="ARBA" id="ARBA00004613"/>
    </source>
</evidence>
<evidence type="ECO:0000259" key="21">
    <source>
        <dbReference type="Pfam" id="PF04389"/>
    </source>
</evidence>
<evidence type="ECO:0000256" key="2">
    <source>
        <dbReference type="ARBA" id="ARBA00004371"/>
    </source>
</evidence>
<reference evidence="22" key="1">
    <citation type="submission" date="2018-06" db="EMBL/GenBank/DDBJ databases">
        <authorList>
            <person name="Zhirakovskaya E."/>
        </authorList>
    </citation>
    <scope>NUCLEOTIDE SEQUENCE</scope>
</reference>
<evidence type="ECO:0000256" key="17">
    <source>
        <dbReference type="ARBA" id="ARBA00023180"/>
    </source>
</evidence>
<evidence type="ECO:0000256" key="15">
    <source>
        <dbReference type="ARBA" id="ARBA00023049"/>
    </source>
</evidence>
<comment type="subunit">
    <text evidence="19">Homodimer. The monomeric form is inactive while the homodimer is active.</text>
</comment>